<gene>
    <name evidence="1" type="ORF">LS65_005525</name>
</gene>
<accession>A0A4U8TMV8</accession>
<comment type="caution">
    <text evidence="1">The sequence shown here is derived from an EMBL/GenBank/DDBJ whole genome shotgun (WGS) entry which is preliminary data.</text>
</comment>
<dbReference type="Proteomes" id="UP000029707">
    <property type="component" value="Unassembled WGS sequence"/>
</dbReference>
<proteinExistence type="predicted"/>
<organism evidence="1 2">
    <name type="scientific">Helicobacter japonicus</name>
    <dbReference type="NCBI Taxonomy" id="425400"/>
    <lineage>
        <taxon>Bacteria</taxon>
        <taxon>Pseudomonadati</taxon>
        <taxon>Campylobacterota</taxon>
        <taxon>Epsilonproteobacteria</taxon>
        <taxon>Campylobacterales</taxon>
        <taxon>Helicobacteraceae</taxon>
        <taxon>Helicobacter</taxon>
    </lineage>
</organism>
<dbReference type="EMBL" id="JRMQ02000006">
    <property type="protein sequence ID" value="TLE01787.1"/>
    <property type="molecule type" value="Genomic_DNA"/>
</dbReference>
<keyword evidence="2" id="KW-1185">Reference proteome</keyword>
<name>A0A4U8TMV8_9HELI</name>
<evidence type="ECO:0000313" key="1">
    <source>
        <dbReference type="EMBL" id="TLE01787.1"/>
    </source>
</evidence>
<evidence type="ECO:0000313" key="2">
    <source>
        <dbReference type="Proteomes" id="UP000029707"/>
    </source>
</evidence>
<reference evidence="1 2" key="1">
    <citation type="journal article" date="2014" name="Genome Announc.">
        <title>Draft genome sequences of eight enterohepatic helicobacter species isolated from both laboratory and wild rodents.</title>
        <authorList>
            <person name="Sheh A."/>
            <person name="Shen Z."/>
            <person name="Fox J.G."/>
        </authorList>
    </citation>
    <scope>NUCLEOTIDE SEQUENCE [LARGE SCALE GENOMIC DNA]</scope>
    <source>
        <strain evidence="1 2">MIT 01-6451</strain>
    </source>
</reference>
<dbReference type="AlphaFoldDB" id="A0A4U8TMV8"/>
<dbReference type="RefSeq" id="WP_034361046.1">
    <property type="nucleotide sequence ID" value="NZ_CAJUDB010000006.1"/>
</dbReference>
<sequence length="71" mass="8375">MKRQISLDRESFMRSLNQEQQELVKQVDALYSDFVDLQIAKERLQEWKAKGKPKGYTLDELKKEILGIECS</sequence>
<dbReference type="STRING" id="425400.LS65_02540"/>
<protein>
    <submittedName>
        <fullName evidence="1">Uncharacterized protein</fullName>
    </submittedName>
</protein>